<organism evidence="3 4">
    <name type="scientific">Streptomyces crystallinus</name>
    <dbReference type="NCBI Taxonomy" id="68191"/>
    <lineage>
        <taxon>Bacteria</taxon>
        <taxon>Bacillati</taxon>
        <taxon>Actinomycetota</taxon>
        <taxon>Actinomycetes</taxon>
        <taxon>Kitasatosporales</taxon>
        <taxon>Streptomycetaceae</taxon>
        <taxon>Streptomyces</taxon>
    </lineage>
</organism>
<dbReference type="RefSeq" id="WP_344071541.1">
    <property type="nucleotide sequence ID" value="NZ_BAAACA010000009.1"/>
</dbReference>
<protein>
    <recommendedName>
        <fullName evidence="2">Carrier domain-containing protein</fullName>
    </recommendedName>
</protein>
<dbReference type="Proteomes" id="UP001500668">
    <property type="component" value="Unassembled WGS sequence"/>
</dbReference>
<dbReference type="InterPro" id="IPR009081">
    <property type="entry name" value="PP-bd_ACP"/>
</dbReference>
<evidence type="ECO:0000313" key="3">
    <source>
        <dbReference type="EMBL" id="GAA0587258.1"/>
    </source>
</evidence>
<evidence type="ECO:0000256" key="1">
    <source>
        <dbReference type="SAM" id="MobiDB-lite"/>
    </source>
</evidence>
<feature type="domain" description="Carrier" evidence="2">
    <location>
        <begin position="32"/>
        <end position="116"/>
    </location>
</feature>
<feature type="region of interest" description="Disordered" evidence="1">
    <location>
        <begin position="1"/>
        <end position="31"/>
    </location>
</feature>
<keyword evidence="4" id="KW-1185">Reference proteome</keyword>
<dbReference type="InterPro" id="IPR036736">
    <property type="entry name" value="ACP-like_sf"/>
</dbReference>
<dbReference type="Pfam" id="PF00550">
    <property type="entry name" value="PP-binding"/>
    <property type="match status" value="1"/>
</dbReference>
<accession>A0ABP3QFB9</accession>
<dbReference type="EMBL" id="BAAACA010000009">
    <property type="protein sequence ID" value="GAA0587258.1"/>
    <property type="molecule type" value="Genomic_DNA"/>
</dbReference>
<dbReference type="SUPFAM" id="SSF47336">
    <property type="entry name" value="ACP-like"/>
    <property type="match status" value="1"/>
</dbReference>
<sequence length="123" mass="13168">MSTESTARITATPDDATAPNTAAARTPEAAPARVAESVRRIWAELLQIDPEAIDVRHSDFFELGGYSLLALQAIGRLLEERGYDEVEAAELEGALLNRLFEDPTALAQAECLLSAQTDGAPTV</sequence>
<dbReference type="Gene3D" id="1.10.1200.10">
    <property type="entry name" value="ACP-like"/>
    <property type="match status" value="1"/>
</dbReference>
<evidence type="ECO:0000313" key="4">
    <source>
        <dbReference type="Proteomes" id="UP001500668"/>
    </source>
</evidence>
<name>A0ABP3QFB9_9ACTN</name>
<evidence type="ECO:0000259" key="2">
    <source>
        <dbReference type="PROSITE" id="PS50075"/>
    </source>
</evidence>
<comment type="caution">
    <text evidence="3">The sequence shown here is derived from an EMBL/GenBank/DDBJ whole genome shotgun (WGS) entry which is preliminary data.</text>
</comment>
<dbReference type="PROSITE" id="PS50075">
    <property type="entry name" value="CARRIER"/>
    <property type="match status" value="1"/>
</dbReference>
<reference evidence="4" key="1">
    <citation type="journal article" date="2019" name="Int. J. Syst. Evol. Microbiol.">
        <title>The Global Catalogue of Microorganisms (GCM) 10K type strain sequencing project: providing services to taxonomists for standard genome sequencing and annotation.</title>
        <authorList>
            <consortium name="The Broad Institute Genomics Platform"/>
            <consortium name="The Broad Institute Genome Sequencing Center for Infectious Disease"/>
            <person name="Wu L."/>
            <person name="Ma J."/>
        </authorList>
    </citation>
    <scope>NUCLEOTIDE SEQUENCE [LARGE SCALE GENOMIC DNA]</scope>
    <source>
        <strain evidence="4">JCM 5067</strain>
    </source>
</reference>
<gene>
    <name evidence="3" type="ORF">GCM10010394_15420</name>
</gene>
<proteinExistence type="predicted"/>